<name>A0ABY6KNM9_9ARAC</name>
<keyword evidence="2" id="KW-1185">Reference proteome</keyword>
<accession>A0ABY6KNM9</accession>
<protein>
    <submittedName>
        <fullName evidence="1">Uncharacterized protein</fullName>
    </submittedName>
</protein>
<gene>
    <name evidence="1" type="ORF">LAZ67_7002439</name>
</gene>
<sequence>MVNKSGKMDVSTRYSACSKSFNRYIQIEEISNSRPLLPLDSNFDSYEALIYFLNGSPLLAIPDLSHISKWNVFNQ</sequence>
<evidence type="ECO:0000313" key="1">
    <source>
        <dbReference type="EMBL" id="UYV70294.1"/>
    </source>
</evidence>
<reference evidence="1 2" key="1">
    <citation type="submission" date="2022-01" db="EMBL/GenBank/DDBJ databases">
        <title>A chromosomal length assembly of Cordylochernes scorpioides.</title>
        <authorList>
            <person name="Zeh D."/>
            <person name="Zeh J."/>
        </authorList>
    </citation>
    <scope>NUCLEOTIDE SEQUENCE [LARGE SCALE GENOMIC DNA]</scope>
    <source>
        <strain evidence="1">IN4F17</strain>
        <tissue evidence="1">Whole Body</tissue>
    </source>
</reference>
<dbReference type="Proteomes" id="UP001235939">
    <property type="component" value="Chromosome 07"/>
</dbReference>
<organism evidence="1 2">
    <name type="scientific">Cordylochernes scorpioides</name>
    <dbReference type="NCBI Taxonomy" id="51811"/>
    <lineage>
        <taxon>Eukaryota</taxon>
        <taxon>Metazoa</taxon>
        <taxon>Ecdysozoa</taxon>
        <taxon>Arthropoda</taxon>
        <taxon>Chelicerata</taxon>
        <taxon>Arachnida</taxon>
        <taxon>Pseudoscorpiones</taxon>
        <taxon>Cheliferoidea</taxon>
        <taxon>Chernetidae</taxon>
        <taxon>Cordylochernes</taxon>
    </lineage>
</organism>
<evidence type="ECO:0000313" key="2">
    <source>
        <dbReference type="Proteomes" id="UP001235939"/>
    </source>
</evidence>
<dbReference type="EMBL" id="CP092869">
    <property type="protein sequence ID" value="UYV70294.1"/>
    <property type="molecule type" value="Genomic_DNA"/>
</dbReference>
<proteinExistence type="predicted"/>